<protein>
    <submittedName>
        <fullName evidence="1">Uncharacterized protein</fullName>
    </submittedName>
</protein>
<keyword evidence="2" id="KW-1185">Reference proteome</keyword>
<gene>
    <name evidence="1" type="ORF">JDV76_01925</name>
</gene>
<proteinExistence type="predicted"/>
<evidence type="ECO:0000313" key="2">
    <source>
        <dbReference type="Proteomes" id="UP000625574"/>
    </source>
</evidence>
<accession>A0ABS0VVU1</accession>
<comment type="caution">
    <text evidence="1">The sequence shown here is derived from an EMBL/GenBank/DDBJ whole genome shotgun (WGS) entry which is preliminary data.</text>
</comment>
<dbReference type="Proteomes" id="UP000625574">
    <property type="component" value="Unassembled WGS sequence"/>
</dbReference>
<dbReference type="EMBL" id="JAEIOT010000004">
    <property type="protein sequence ID" value="MBI8999735.1"/>
    <property type="molecule type" value="Genomic_DNA"/>
</dbReference>
<organism evidence="1 2">
    <name type="scientific">Corynebacterium marambiense</name>
    <dbReference type="NCBI Taxonomy" id="2765364"/>
    <lineage>
        <taxon>Bacteria</taxon>
        <taxon>Bacillati</taxon>
        <taxon>Actinomycetota</taxon>
        <taxon>Actinomycetes</taxon>
        <taxon>Mycobacteriales</taxon>
        <taxon>Corynebacteriaceae</taxon>
        <taxon>Corynebacterium</taxon>
    </lineage>
</organism>
<dbReference type="RefSeq" id="WP_198735163.1">
    <property type="nucleotide sequence ID" value="NZ_JAEIOT010000004.1"/>
</dbReference>
<name>A0ABS0VVU1_9CORY</name>
<evidence type="ECO:0000313" key="1">
    <source>
        <dbReference type="EMBL" id="MBI8999735.1"/>
    </source>
</evidence>
<sequence>MIIALRVPICRLSEILIATNPYIIRILLQLMSYATHPPGRNSAAILPLQKRADCDDELYSNLKNIAEKFSRQSSAYPTQKFTARQLATQYHAGVVLFHKKAYYPDSNSLISPGLIEPVFWHHNPNHWHFWNYSAKTYPW</sequence>
<reference evidence="1 2" key="1">
    <citation type="submission" date="2020-12" db="EMBL/GenBank/DDBJ databases">
        <title>Genome public.</title>
        <authorList>
            <person name="Sun Q."/>
        </authorList>
    </citation>
    <scope>NUCLEOTIDE SEQUENCE [LARGE SCALE GENOMIC DNA]</scope>
    <source>
        <strain evidence="1 2">CCM 8864</strain>
    </source>
</reference>